<protein>
    <recommendedName>
        <fullName evidence="3">RlpA-like protein double-psi beta-barrel domain-containing protein</fullName>
    </recommendedName>
</protein>
<evidence type="ECO:0000313" key="2">
    <source>
        <dbReference type="Proteomes" id="UP001501638"/>
    </source>
</evidence>
<sequence>MTLSSAEGSNVMACGSTYLWRGEATWFCCGNAWGPCGSYGGGACGNCRSSANHGAWPNASAACWDITRPDLCGEGGIPRRGCGSVMNVKHQCTGATVCITITDCGPRTKSFCGESACCNGQCRTNRILDLTPAAYSAIGSLSSGKLPVWIYE</sequence>
<dbReference type="InterPro" id="IPR036908">
    <property type="entry name" value="RlpA-like_sf"/>
</dbReference>
<evidence type="ECO:0008006" key="3">
    <source>
        <dbReference type="Google" id="ProtNLM"/>
    </source>
</evidence>
<organism evidence="1 2">
    <name type="scientific">Streptomyces macrosporus</name>
    <dbReference type="NCBI Taxonomy" id="44032"/>
    <lineage>
        <taxon>Bacteria</taxon>
        <taxon>Bacillati</taxon>
        <taxon>Actinomycetota</taxon>
        <taxon>Actinomycetes</taxon>
        <taxon>Kitasatosporales</taxon>
        <taxon>Streptomycetaceae</taxon>
        <taxon>Streptomyces</taxon>
    </lineage>
</organism>
<reference evidence="1 2" key="1">
    <citation type="journal article" date="2019" name="Int. J. Syst. Evol. Microbiol.">
        <title>The Global Catalogue of Microorganisms (GCM) 10K type strain sequencing project: providing services to taxonomists for standard genome sequencing and annotation.</title>
        <authorList>
            <consortium name="The Broad Institute Genomics Platform"/>
            <consortium name="The Broad Institute Genome Sequencing Center for Infectious Disease"/>
            <person name="Wu L."/>
            <person name="Ma J."/>
        </authorList>
    </citation>
    <scope>NUCLEOTIDE SEQUENCE [LARGE SCALE GENOMIC DNA]</scope>
    <source>
        <strain evidence="1 2">JCM 6305</strain>
    </source>
</reference>
<comment type="caution">
    <text evidence="1">The sequence shown here is derived from an EMBL/GenBank/DDBJ whole genome shotgun (WGS) entry which is preliminary data.</text>
</comment>
<gene>
    <name evidence="1" type="ORF">GCM10010405_17220</name>
</gene>
<accession>A0ABN3JQ16</accession>
<dbReference type="Gene3D" id="2.40.40.10">
    <property type="entry name" value="RlpA-like domain"/>
    <property type="match status" value="1"/>
</dbReference>
<dbReference type="Proteomes" id="UP001501638">
    <property type="component" value="Unassembled WGS sequence"/>
</dbReference>
<keyword evidence="2" id="KW-1185">Reference proteome</keyword>
<evidence type="ECO:0000313" key="1">
    <source>
        <dbReference type="EMBL" id="GAA2434777.1"/>
    </source>
</evidence>
<name>A0ABN3JQ16_9ACTN</name>
<proteinExistence type="predicted"/>
<dbReference type="EMBL" id="BAAASZ010000017">
    <property type="protein sequence ID" value="GAA2434777.1"/>
    <property type="molecule type" value="Genomic_DNA"/>
</dbReference>